<sequence>MSNTWRTSLTDLREAAVEFGQLLEPIQESDFGKKVSESLEQNDTMQSTEPINNLLLGTQQGTSSSLPSLLKKSLDFDFAGRREGQGRVVPWFSKGMTARELSQPEGPSSVDPPSLTCKGGKWGWGDTKEKGYSMYEFDFERTVCNHGFFMMAPNRWCPETKTLQRPLRLADGTTSVLASITHPPQKFCLSIHVYGVEYLSSEDKEIICRQVSRMLRLSEILKDFYKKHPEAKKEEFGRLFRSATLFEDAVKCFLLCNCTSLQLQPTLASVLEYQTYKAKTQGRTFIPHAEAVLKGKTKANNKRAKLGLNPSMDGMANFPSSKELAMVDVDYLNQHCNLGHRAKTVIDFAVSVESGKLKLKDFEDPLITVGNIENDNSWRPYVDISKQLRKINGLGPFTCANILMCIGFYHQIPIDTETIRLVRKVHGRENCTRKTIENDVKEIYGKYDPYQCLAYWFDLLNDYESTFGKLIAASLVVNEKLSKNDGIEKAEATEYRSLIGSLLYLTATRPDLMYSASLLSRFMYSPSLGHLAAKRVLRYLKGTADHGIWYLKGEDLKLEGYVDSDWAGCMDDMRSTSGYVFSLGSGPFSWKKKQEVVAQCTAEAE</sequence>
<evidence type="ECO:0008006" key="3">
    <source>
        <dbReference type="Google" id="ProtNLM"/>
    </source>
</evidence>
<dbReference type="CDD" id="cd09272">
    <property type="entry name" value="RNase_HI_RT_Ty1"/>
    <property type="match status" value="1"/>
</dbReference>
<dbReference type="InterPro" id="IPR011257">
    <property type="entry name" value="DNA_glycosylase"/>
</dbReference>
<dbReference type="EMBL" id="JAAGAX010000011">
    <property type="protein sequence ID" value="KAF2298252.1"/>
    <property type="molecule type" value="Genomic_DNA"/>
</dbReference>
<protein>
    <recommendedName>
        <fullName evidence="3">HhH-GPD domain-containing protein</fullName>
    </recommendedName>
</protein>
<dbReference type="PANTHER" id="PTHR11439">
    <property type="entry name" value="GAG-POL-RELATED RETROTRANSPOSON"/>
    <property type="match status" value="1"/>
</dbReference>
<dbReference type="GO" id="GO:0003824">
    <property type="term" value="F:catalytic activity"/>
    <property type="evidence" value="ECO:0007669"/>
    <property type="project" value="InterPro"/>
</dbReference>
<evidence type="ECO:0000313" key="2">
    <source>
        <dbReference type="Proteomes" id="UP000467840"/>
    </source>
</evidence>
<name>A0A6A6LA14_HEVBR</name>
<organism evidence="1 2">
    <name type="scientific">Hevea brasiliensis</name>
    <name type="common">Para rubber tree</name>
    <name type="synonym">Siphonia brasiliensis</name>
    <dbReference type="NCBI Taxonomy" id="3981"/>
    <lineage>
        <taxon>Eukaryota</taxon>
        <taxon>Viridiplantae</taxon>
        <taxon>Streptophyta</taxon>
        <taxon>Embryophyta</taxon>
        <taxon>Tracheophyta</taxon>
        <taxon>Spermatophyta</taxon>
        <taxon>Magnoliopsida</taxon>
        <taxon>eudicotyledons</taxon>
        <taxon>Gunneridae</taxon>
        <taxon>Pentapetalae</taxon>
        <taxon>rosids</taxon>
        <taxon>fabids</taxon>
        <taxon>Malpighiales</taxon>
        <taxon>Euphorbiaceae</taxon>
        <taxon>Crotonoideae</taxon>
        <taxon>Micrandreae</taxon>
        <taxon>Hevea</taxon>
    </lineage>
</organism>
<dbReference type="Proteomes" id="UP000467840">
    <property type="component" value="Chromosome 1"/>
</dbReference>
<reference evidence="1 2" key="1">
    <citation type="journal article" date="2020" name="Mol. Plant">
        <title>The Chromosome-Based Rubber Tree Genome Provides New Insights into Spurge Genome Evolution and Rubber Biosynthesis.</title>
        <authorList>
            <person name="Liu J."/>
            <person name="Shi C."/>
            <person name="Shi C.C."/>
            <person name="Li W."/>
            <person name="Zhang Q.J."/>
            <person name="Zhang Y."/>
            <person name="Li K."/>
            <person name="Lu H.F."/>
            <person name="Shi C."/>
            <person name="Zhu S.T."/>
            <person name="Xiao Z.Y."/>
            <person name="Nan H."/>
            <person name="Yue Y."/>
            <person name="Zhu X.G."/>
            <person name="Wu Y."/>
            <person name="Hong X.N."/>
            <person name="Fan G.Y."/>
            <person name="Tong Y."/>
            <person name="Zhang D."/>
            <person name="Mao C.L."/>
            <person name="Liu Y.L."/>
            <person name="Hao S.J."/>
            <person name="Liu W.Q."/>
            <person name="Lv M.Q."/>
            <person name="Zhang H.B."/>
            <person name="Liu Y."/>
            <person name="Hu-Tang G.R."/>
            <person name="Wang J.P."/>
            <person name="Wang J.H."/>
            <person name="Sun Y.H."/>
            <person name="Ni S.B."/>
            <person name="Chen W.B."/>
            <person name="Zhang X.C."/>
            <person name="Jiao Y.N."/>
            <person name="Eichler E.E."/>
            <person name="Li G.H."/>
            <person name="Liu X."/>
            <person name="Gao L.Z."/>
        </authorList>
    </citation>
    <scope>NUCLEOTIDE SEQUENCE [LARGE SCALE GENOMIC DNA]</scope>
    <source>
        <strain evidence="2">cv. GT1</strain>
        <tissue evidence="1">Leaf</tissue>
    </source>
</reference>
<dbReference type="SUPFAM" id="SSF48150">
    <property type="entry name" value="DNA-glycosylase"/>
    <property type="match status" value="1"/>
</dbReference>
<gene>
    <name evidence="1" type="ORF">GH714_020878</name>
</gene>
<dbReference type="Gene3D" id="1.10.340.30">
    <property type="entry name" value="Hypothetical protein, domain 2"/>
    <property type="match status" value="1"/>
</dbReference>
<dbReference type="AlphaFoldDB" id="A0A6A6LA14"/>
<accession>A0A6A6LA14</accession>
<evidence type="ECO:0000313" key="1">
    <source>
        <dbReference type="EMBL" id="KAF2298252.1"/>
    </source>
</evidence>
<proteinExistence type="predicted"/>
<comment type="caution">
    <text evidence="1">The sequence shown here is derived from an EMBL/GenBank/DDBJ whole genome shotgun (WGS) entry which is preliminary data.</text>
</comment>
<keyword evidence="2" id="KW-1185">Reference proteome</keyword>
<dbReference type="PANTHER" id="PTHR11439:SF502">
    <property type="entry name" value="SECRETED RXLR EFFECTOR PROTEIN 161-LIKE"/>
    <property type="match status" value="1"/>
</dbReference>
<dbReference type="GO" id="GO:0006281">
    <property type="term" value="P:DNA repair"/>
    <property type="evidence" value="ECO:0007669"/>
    <property type="project" value="InterPro"/>
</dbReference>